<proteinExistence type="predicted"/>
<dbReference type="EMBL" id="JACIBT010000027">
    <property type="protein sequence ID" value="MBB3668525.1"/>
    <property type="molecule type" value="Genomic_DNA"/>
</dbReference>
<comment type="caution">
    <text evidence="1">The sequence shown here is derived from an EMBL/GenBank/DDBJ whole genome shotgun (WGS) entry which is preliminary data.</text>
</comment>
<evidence type="ECO:0000313" key="1">
    <source>
        <dbReference type="EMBL" id="MBB3668525.1"/>
    </source>
</evidence>
<dbReference type="Pfam" id="PF14390">
    <property type="entry name" value="DUF4420"/>
    <property type="match status" value="1"/>
</dbReference>
<organism evidence="1 2">
    <name type="scientific">Garicola koreensis</name>
    <dbReference type="NCBI Taxonomy" id="1262554"/>
    <lineage>
        <taxon>Bacteria</taxon>
        <taxon>Bacillati</taxon>
        <taxon>Actinomycetota</taxon>
        <taxon>Actinomycetes</taxon>
        <taxon>Micrococcales</taxon>
        <taxon>Micrococcaceae</taxon>
        <taxon>Garicola</taxon>
    </lineage>
</organism>
<evidence type="ECO:0008006" key="3">
    <source>
        <dbReference type="Google" id="ProtNLM"/>
    </source>
</evidence>
<dbReference type="InterPro" id="IPR025534">
    <property type="entry name" value="DUF4420"/>
</dbReference>
<evidence type="ECO:0000313" key="2">
    <source>
        <dbReference type="Proteomes" id="UP000547528"/>
    </source>
</evidence>
<dbReference type="AlphaFoldDB" id="A0A7W5XLR7"/>
<dbReference type="RefSeq" id="WP_183358912.1">
    <property type="nucleotide sequence ID" value="NZ_JACIBT010000027.1"/>
</dbReference>
<feature type="non-terminal residue" evidence="1">
    <location>
        <position position="1"/>
    </location>
</feature>
<gene>
    <name evidence="1" type="ORF">FHX47_002167</name>
</gene>
<sequence length="167" mass="18420">AYLETWQKDGQDIHDFIADDVRVEVKTSAFQNRQAVSIHGLKQLAAPESADLVLAVAEIEKHGNGETLDDVVDRILDQGTELGMMSEKLAAAGFVRGMTSADEEQRFTLRSWRYWEITGGLPVLNLEAVGAEVALAISDVRYSLNLSSLGESRETFDWSRFTSRGSG</sequence>
<keyword evidence="2" id="KW-1185">Reference proteome</keyword>
<dbReference type="Proteomes" id="UP000547528">
    <property type="component" value="Unassembled WGS sequence"/>
</dbReference>
<name>A0A7W5XLR7_9MICC</name>
<reference evidence="1 2" key="1">
    <citation type="submission" date="2020-08" db="EMBL/GenBank/DDBJ databases">
        <title>Sequencing the genomes of 1000 actinobacteria strains.</title>
        <authorList>
            <person name="Klenk H.-P."/>
        </authorList>
    </citation>
    <scope>NUCLEOTIDE SEQUENCE [LARGE SCALE GENOMIC DNA]</scope>
    <source>
        <strain evidence="1 2">DSM 28238</strain>
    </source>
</reference>
<protein>
    <recommendedName>
        <fullName evidence="3">PD-(D/E)XK motif protein</fullName>
    </recommendedName>
</protein>
<accession>A0A7W5XLR7</accession>